<evidence type="ECO:0000313" key="10">
    <source>
        <dbReference type="Proteomes" id="UP000298416"/>
    </source>
</evidence>
<dbReference type="InterPro" id="IPR015898">
    <property type="entry name" value="G-protein_gamma-like_dom"/>
</dbReference>
<keyword evidence="4" id="KW-0472">Membrane</keyword>
<evidence type="ECO:0000256" key="6">
    <source>
        <dbReference type="SAM" id="Coils"/>
    </source>
</evidence>
<keyword evidence="5" id="KW-0807">Transducer</keyword>
<organism evidence="9">
    <name type="scientific">Salvia splendens</name>
    <name type="common">Scarlet sage</name>
    <dbReference type="NCBI Taxonomy" id="180675"/>
    <lineage>
        <taxon>Eukaryota</taxon>
        <taxon>Viridiplantae</taxon>
        <taxon>Streptophyta</taxon>
        <taxon>Embryophyta</taxon>
        <taxon>Tracheophyta</taxon>
        <taxon>Spermatophyta</taxon>
        <taxon>Magnoliopsida</taxon>
        <taxon>eudicotyledons</taxon>
        <taxon>Gunneridae</taxon>
        <taxon>Pentapetalae</taxon>
        <taxon>asterids</taxon>
        <taxon>lamiids</taxon>
        <taxon>Lamiales</taxon>
        <taxon>Lamiaceae</taxon>
        <taxon>Nepetoideae</taxon>
        <taxon>Mentheae</taxon>
        <taxon>Salviinae</taxon>
        <taxon>Salvia</taxon>
        <taxon>Salvia subgen. Calosphace</taxon>
        <taxon>core Calosphace</taxon>
    </lineage>
</organism>
<reference evidence="9" key="1">
    <citation type="submission" date="2018-01" db="EMBL/GenBank/DDBJ databases">
        <authorList>
            <person name="Mao J.F."/>
        </authorList>
    </citation>
    <scope>NUCLEOTIDE SEQUENCE</scope>
    <source>
        <strain evidence="9">Huo1</strain>
        <tissue evidence="9">Leaf</tissue>
    </source>
</reference>
<dbReference type="GO" id="GO:0005886">
    <property type="term" value="C:plasma membrane"/>
    <property type="evidence" value="ECO:0007669"/>
    <property type="project" value="UniProtKB-SubCell"/>
</dbReference>
<keyword evidence="3 6" id="KW-0175">Coiled coil</keyword>
<dbReference type="PANTHER" id="PTHR35129:SF6">
    <property type="entry name" value="G PROTEIN GAMMA DOMAIN-CONTAINING PROTEIN"/>
    <property type="match status" value="1"/>
</dbReference>
<sequence>MQSGSSGEARSGVGAADTRGKHRISAELKRLEQEIRFLESELPRKEDLGFFERELGIEPIRLLLRGGGEEGLGKLAGEEIVLQVEIAEGGEEVGREGAGEGVVAEAESLQIGHVGEGFGGSSLERPISGKWSSTAKELSEEQLTPGQAQGVGLERFQRRAEELEQLEKTENASAACKEMLINIETRPDPLLPETTGPVNSIWDRWFEGPPESSGCRCWIL</sequence>
<keyword evidence="2" id="KW-1003">Cell membrane</keyword>
<evidence type="ECO:0000256" key="4">
    <source>
        <dbReference type="ARBA" id="ARBA00023136"/>
    </source>
</evidence>
<accession>A0A8X8ZYB5</accession>
<dbReference type="EMBL" id="PNBA02000006">
    <property type="protein sequence ID" value="KAG6420284.1"/>
    <property type="molecule type" value="Genomic_DNA"/>
</dbReference>
<dbReference type="SMART" id="SM01224">
    <property type="entry name" value="G_gamma"/>
    <property type="match status" value="1"/>
</dbReference>
<protein>
    <recommendedName>
        <fullName evidence="8">G protein gamma domain-containing protein</fullName>
    </recommendedName>
</protein>
<feature type="domain" description="G protein gamma" evidence="8">
    <location>
        <begin position="149"/>
        <end position="220"/>
    </location>
</feature>
<evidence type="ECO:0000256" key="2">
    <source>
        <dbReference type="ARBA" id="ARBA00022475"/>
    </source>
</evidence>
<dbReference type="Pfam" id="PF00631">
    <property type="entry name" value="G-gamma"/>
    <property type="match status" value="1"/>
</dbReference>
<dbReference type="GO" id="GO:0007186">
    <property type="term" value="P:G protein-coupled receptor signaling pathway"/>
    <property type="evidence" value="ECO:0007669"/>
    <property type="project" value="InterPro"/>
</dbReference>
<evidence type="ECO:0000256" key="7">
    <source>
        <dbReference type="SAM" id="MobiDB-lite"/>
    </source>
</evidence>
<dbReference type="Proteomes" id="UP000298416">
    <property type="component" value="Unassembled WGS sequence"/>
</dbReference>
<proteinExistence type="predicted"/>
<evidence type="ECO:0000259" key="8">
    <source>
        <dbReference type="SMART" id="SM01224"/>
    </source>
</evidence>
<evidence type="ECO:0000313" key="9">
    <source>
        <dbReference type="EMBL" id="KAG6420284.1"/>
    </source>
</evidence>
<evidence type="ECO:0000256" key="1">
    <source>
        <dbReference type="ARBA" id="ARBA00004236"/>
    </source>
</evidence>
<keyword evidence="10" id="KW-1185">Reference proteome</keyword>
<evidence type="ECO:0000256" key="3">
    <source>
        <dbReference type="ARBA" id="ARBA00023054"/>
    </source>
</evidence>
<feature type="coiled-coil region" evidence="6">
    <location>
        <begin position="21"/>
        <end position="48"/>
    </location>
</feature>
<gene>
    <name evidence="9" type="ORF">SASPL_116807</name>
</gene>
<feature type="region of interest" description="Disordered" evidence="7">
    <location>
        <begin position="1"/>
        <end position="20"/>
    </location>
</feature>
<reference evidence="9" key="2">
    <citation type="submission" date="2020-08" db="EMBL/GenBank/DDBJ databases">
        <title>Plant Genome Project.</title>
        <authorList>
            <person name="Zhang R.-G."/>
        </authorList>
    </citation>
    <scope>NUCLEOTIDE SEQUENCE</scope>
    <source>
        <strain evidence="9">Huo1</strain>
        <tissue evidence="9">Leaf</tissue>
    </source>
</reference>
<evidence type="ECO:0000256" key="5">
    <source>
        <dbReference type="ARBA" id="ARBA00023224"/>
    </source>
</evidence>
<dbReference type="PANTHER" id="PTHR35129">
    <property type="entry name" value="GUANINE NUCLEOTIDE-BINDING PROTEIN SUBUNIT GAMMA 1"/>
    <property type="match status" value="1"/>
</dbReference>
<name>A0A8X8ZYB5_SALSN</name>
<dbReference type="InterPro" id="IPR045878">
    <property type="entry name" value="GG1/2"/>
</dbReference>
<comment type="caution">
    <text evidence="9">The sequence shown here is derived from an EMBL/GenBank/DDBJ whole genome shotgun (WGS) entry which is preliminary data.</text>
</comment>
<comment type="subcellular location">
    <subcellularLocation>
        <location evidence="1">Cell membrane</location>
    </subcellularLocation>
</comment>
<dbReference type="AlphaFoldDB" id="A0A8X8ZYB5"/>